<evidence type="ECO:0000313" key="1">
    <source>
        <dbReference type="EMBL" id="MCH99002.1"/>
    </source>
</evidence>
<keyword evidence="2" id="KW-1185">Reference proteome</keyword>
<reference evidence="1 2" key="1">
    <citation type="journal article" date="2018" name="Front. Plant Sci.">
        <title>Red Clover (Trifolium pratense) and Zigzag Clover (T. medium) - A Picture of Genomic Similarities and Differences.</title>
        <authorList>
            <person name="Dluhosova J."/>
            <person name="Istvanek J."/>
            <person name="Nedelnik J."/>
            <person name="Repkova J."/>
        </authorList>
    </citation>
    <scope>NUCLEOTIDE SEQUENCE [LARGE SCALE GENOMIC DNA]</scope>
    <source>
        <strain evidence="2">cv. 10/8</strain>
        <tissue evidence="1">Leaf</tissue>
    </source>
</reference>
<evidence type="ECO:0000313" key="2">
    <source>
        <dbReference type="Proteomes" id="UP000265520"/>
    </source>
</evidence>
<sequence>MLDITLKLDEAENWSCFLSMEQGATSSTRGAGRESVLDVGLWWRRGAQLAWR</sequence>
<protein>
    <submittedName>
        <fullName evidence="1">Uncharacterized protein</fullName>
    </submittedName>
</protein>
<organism evidence="1 2">
    <name type="scientific">Trifolium medium</name>
    <dbReference type="NCBI Taxonomy" id="97028"/>
    <lineage>
        <taxon>Eukaryota</taxon>
        <taxon>Viridiplantae</taxon>
        <taxon>Streptophyta</taxon>
        <taxon>Embryophyta</taxon>
        <taxon>Tracheophyta</taxon>
        <taxon>Spermatophyta</taxon>
        <taxon>Magnoliopsida</taxon>
        <taxon>eudicotyledons</taxon>
        <taxon>Gunneridae</taxon>
        <taxon>Pentapetalae</taxon>
        <taxon>rosids</taxon>
        <taxon>fabids</taxon>
        <taxon>Fabales</taxon>
        <taxon>Fabaceae</taxon>
        <taxon>Papilionoideae</taxon>
        <taxon>50 kb inversion clade</taxon>
        <taxon>NPAAA clade</taxon>
        <taxon>Hologalegina</taxon>
        <taxon>IRL clade</taxon>
        <taxon>Trifolieae</taxon>
        <taxon>Trifolium</taxon>
    </lineage>
</organism>
<dbReference type="Proteomes" id="UP000265520">
    <property type="component" value="Unassembled WGS sequence"/>
</dbReference>
<name>A0A392NGV8_9FABA</name>
<accession>A0A392NGV8</accession>
<comment type="caution">
    <text evidence="1">The sequence shown here is derived from an EMBL/GenBank/DDBJ whole genome shotgun (WGS) entry which is preliminary data.</text>
</comment>
<dbReference type="AlphaFoldDB" id="A0A392NGV8"/>
<feature type="non-terminal residue" evidence="1">
    <location>
        <position position="52"/>
    </location>
</feature>
<proteinExistence type="predicted"/>
<dbReference type="EMBL" id="LXQA010039100">
    <property type="protein sequence ID" value="MCH99002.1"/>
    <property type="molecule type" value="Genomic_DNA"/>
</dbReference>